<comment type="caution">
    <text evidence="1">The sequence shown here is derived from an EMBL/GenBank/DDBJ whole genome shotgun (WGS) entry which is preliminary data.</text>
</comment>
<gene>
    <name evidence="1" type="ORF">H5410_026793</name>
</gene>
<sequence>SPKVEYKKVWLPIMDTSPCNTTSTDVEGFINFLSNHLNRVLQCNKKETYVHWTFSCRYCTICIKESKTSQSMYVSSLMSEKGILRLRDHFTENSDVLDEIHFLALGVTEMAYMTEFVVDSCLASSHPLHYKVL</sequence>
<dbReference type="EMBL" id="JACXVP010000005">
    <property type="protein sequence ID" value="KAG5605301.1"/>
    <property type="molecule type" value="Genomic_DNA"/>
</dbReference>
<reference evidence="1 2" key="1">
    <citation type="submission" date="2020-09" db="EMBL/GenBank/DDBJ databases">
        <title>De no assembly of potato wild relative species, Solanum commersonii.</title>
        <authorList>
            <person name="Cho K."/>
        </authorList>
    </citation>
    <scope>NUCLEOTIDE SEQUENCE [LARGE SCALE GENOMIC DNA]</scope>
    <source>
        <strain evidence="1">LZ3.2</strain>
        <tissue evidence="1">Leaf</tissue>
    </source>
</reference>
<proteinExistence type="predicted"/>
<keyword evidence="2" id="KW-1185">Reference proteome</keyword>
<accession>A0A9J5YZI5</accession>
<dbReference type="Proteomes" id="UP000824120">
    <property type="component" value="Chromosome 5"/>
</dbReference>
<feature type="non-terminal residue" evidence="1">
    <location>
        <position position="133"/>
    </location>
</feature>
<protein>
    <submittedName>
        <fullName evidence="1">Uncharacterized protein</fullName>
    </submittedName>
</protein>
<organism evidence="1 2">
    <name type="scientific">Solanum commersonii</name>
    <name type="common">Commerson's wild potato</name>
    <name type="synonym">Commerson's nightshade</name>
    <dbReference type="NCBI Taxonomy" id="4109"/>
    <lineage>
        <taxon>Eukaryota</taxon>
        <taxon>Viridiplantae</taxon>
        <taxon>Streptophyta</taxon>
        <taxon>Embryophyta</taxon>
        <taxon>Tracheophyta</taxon>
        <taxon>Spermatophyta</taxon>
        <taxon>Magnoliopsida</taxon>
        <taxon>eudicotyledons</taxon>
        <taxon>Gunneridae</taxon>
        <taxon>Pentapetalae</taxon>
        <taxon>asterids</taxon>
        <taxon>lamiids</taxon>
        <taxon>Solanales</taxon>
        <taxon>Solanaceae</taxon>
        <taxon>Solanoideae</taxon>
        <taxon>Solaneae</taxon>
        <taxon>Solanum</taxon>
    </lineage>
</organism>
<dbReference type="AlphaFoldDB" id="A0A9J5YZI5"/>
<name>A0A9J5YZI5_SOLCO</name>
<evidence type="ECO:0000313" key="2">
    <source>
        <dbReference type="Proteomes" id="UP000824120"/>
    </source>
</evidence>
<evidence type="ECO:0000313" key="1">
    <source>
        <dbReference type="EMBL" id="KAG5605301.1"/>
    </source>
</evidence>